<dbReference type="PANTHER" id="PTHR23502">
    <property type="entry name" value="MAJOR FACILITATOR SUPERFAMILY"/>
    <property type="match status" value="1"/>
</dbReference>
<comment type="subcellular location">
    <subcellularLocation>
        <location evidence="1">Cell membrane</location>
        <topology evidence="1">Multi-pass membrane protein</topology>
    </subcellularLocation>
</comment>
<dbReference type="PROSITE" id="PS50850">
    <property type="entry name" value="MFS"/>
    <property type="match status" value="1"/>
</dbReference>
<dbReference type="EMBL" id="BLKC01000091">
    <property type="protein sequence ID" value="GFF51783.1"/>
    <property type="molecule type" value="Genomic_DNA"/>
</dbReference>
<dbReference type="InterPro" id="IPR036259">
    <property type="entry name" value="MFS_trans_sf"/>
</dbReference>
<feature type="transmembrane region" description="Helical" evidence="6">
    <location>
        <begin position="89"/>
        <end position="108"/>
    </location>
</feature>
<gene>
    <name evidence="8" type="ORF">IFM46972_09380</name>
</gene>
<organism evidence="8 9">
    <name type="scientific">Aspergillus udagawae</name>
    <dbReference type="NCBI Taxonomy" id="91492"/>
    <lineage>
        <taxon>Eukaryota</taxon>
        <taxon>Fungi</taxon>
        <taxon>Dikarya</taxon>
        <taxon>Ascomycota</taxon>
        <taxon>Pezizomycotina</taxon>
        <taxon>Eurotiomycetes</taxon>
        <taxon>Eurotiomycetidae</taxon>
        <taxon>Eurotiales</taxon>
        <taxon>Aspergillaceae</taxon>
        <taxon>Aspergillus</taxon>
        <taxon>Aspergillus subgen. Fumigati</taxon>
    </lineage>
</organism>
<feature type="transmembrane region" description="Helical" evidence="6">
    <location>
        <begin position="288"/>
        <end position="308"/>
    </location>
</feature>
<comment type="similarity">
    <text evidence="2">Belongs to the major facilitator superfamily.</text>
</comment>
<reference evidence="8 9" key="1">
    <citation type="submission" date="2020-01" db="EMBL/GenBank/DDBJ databases">
        <title>Draft genome sequence of Aspergillus udagawae IFM 46972.</title>
        <authorList>
            <person name="Takahashi H."/>
            <person name="Yaguchi T."/>
        </authorList>
    </citation>
    <scope>NUCLEOTIDE SEQUENCE [LARGE SCALE GENOMIC DNA]</scope>
    <source>
        <strain evidence="8 9">IFM 46972</strain>
    </source>
</reference>
<keyword evidence="5 6" id="KW-0472">Membrane</keyword>
<accession>A0A8H3XLH6</accession>
<dbReference type="Pfam" id="PF07690">
    <property type="entry name" value="MFS_1"/>
    <property type="match status" value="1"/>
</dbReference>
<evidence type="ECO:0000256" key="5">
    <source>
        <dbReference type="ARBA" id="ARBA00023136"/>
    </source>
</evidence>
<evidence type="ECO:0000256" key="6">
    <source>
        <dbReference type="SAM" id="Phobius"/>
    </source>
</evidence>
<evidence type="ECO:0000313" key="9">
    <source>
        <dbReference type="Proteomes" id="UP000465221"/>
    </source>
</evidence>
<feature type="transmembrane region" description="Helical" evidence="6">
    <location>
        <begin position="329"/>
        <end position="348"/>
    </location>
</feature>
<dbReference type="PANTHER" id="PTHR23502:SF74">
    <property type="entry name" value="MAJOR FACILITATOR SUPERFAMILY (MFS) PROFILE DOMAIN-CONTAINING PROTEIN"/>
    <property type="match status" value="1"/>
</dbReference>
<feature type="domain" description="Major facilitator superfamily (MFS) profile" evidence="7">
    <location>
        <begin position="22"/>
        <end position="450"/>
    </location>
</feature>
<feature type="transmembrane region" description="Helical" evidence="6">
    <location>
        <begin position="360"/>
        <end position="380"/>
    </location>
</feature>
<dbReference type="InterPro" id="IPR011701">
    <property type="entry name" value="MFS"/>
</dbReference>
<dbReference type="FunFam" id="1.20.1250.20:FF:000082">
    <property type="entry name" value="MFS multidrug transporter, putative"/>
    <property type="match status" value="1"/>
</dbReference>
<protein>
    <recommendedName>
        <fullName evidence="7">Major facilitator superfamily (MFS) profile domain-containing protein</fullName>
    </recommendedName>
</protein>
<evidence type="ECO:0000256" key="3">
    <source>
        <dbReference type="ARBA" id="ARBA00022692"/>
    </source>
</evidence>
<sequence>MELQPTDKDNPVTFSNARKYHIVLAGVLFTFNSALGSSLPAGAHVQIKSSFNLTSDTSLVLLNSLYLVGFAVGPLFFGPLSEYSGRRPVLIGSYIGYTAFTLGCALAPSYGALLVFRLLCGLNAAAPNAVLGGLYSDIYNDPQKRGIAMGLFMFMTALGPQVGPIISGFVSLASWRWTFWSALIIAGSALPVILLLPETYAPVLAQRSQGDAENFRQELQTTSELQKKSRIFVFARPFLMLVREPILLMTSLYLALVYGTLYLFMQAYPLIFQGFIECHRHNGRTGLTLARFMVGAGFAFLIFLWYSNFHAKALKGNKTWATVEEYRRLPLAGGGAPSIVISLFWLGWTARDSVHPIVPMFAGFWFGVGYLLIFIAMLNYLTDAYKQSSASAQAAASTIRSITAVCLPLATKPMYTKLGIHWASSLLGFVALGMAFIPFCFIRYGAWMRKHSQFCSTIQAEYNGRPV</sequence>
<comment type="caution">
    <text evidence="8">The sequence shown here is derived from an EMBL/GenBank/DDBJ whole genome shotgun (WGS) entry which is preliminary data.</text>
</comment>
<feature type="transmembrane region" description="Helical" evidence="6">
    <location>
        <begin position="59"/>
        <end position="77"/>
    </location>
</feature>
<evidence type="ECO:0000256" key="4">
    <source>
        <dbReference type="ARBA" id="ARBA00022989"/>
    </source>
</evidence>
<dbReference type="AlphaFoldDB" id="A0A8H3XLH6"/>
<feature type="transmembrane region" description="Helical" evidence="6">
    <location>
        <begin position="246"/>
        <end position="268"/>
    </location>
</feature>
<feature type="transmembrane region" description="Helical" evidence="6">
    <location>
        <begin position="20"/>
        <end position="39"/>
    </location>
</feature>
<keyword evidence="4 6" id="KW-1133">Transmembrane helix</keyword>
<keyword evidence="3 6" id="KW-0812">Transmembrane</keyword>
<dbReference type="SUPFAM" id="SSF103473">
    <property type="entry name" value="MFS general substrate transporter"/>
    <property type="match status" value="1"/>
</dbReference>
<dbReference type="Proteomes" id="UP000465221">
    <property type="component" value="Unassembled WGS sequence"/>
</dbReference>
<evidence type="ECO:0000256" key="2">
    <source>
        <dbReference type="ARBA" id="ARBA00008335"/>
    </source>
</evidence>
<evidence type="ECO:0000256" key="1">
    <source>
        <dbReference type="ARBA" id="ARBA00004651"/>
    </source>
</evidence>
<name>A0A8H3XLH6_9EURO</name>
<dbReference type="GO" id="GO:0005886">
    <property type="term" value="C:plasma membrane"/>
    <property type="evidence" value="ECO:0007669"/>
    <property type="project" value="UniProtKB-SubCell"/>
</dbReference>
<evidence type="ECO:0000259" key="7">
    <source>
        <dbReference type="PROSITE" id="PS50850"/>
    </source>
</evidence>
<dbReference type="Gene3D" id="1.20.1250.20">
    <property type="entry name" value="MFS general substrate transporter like domains"/>
    <property type="match status" value="1"/>
</dbReference>
<feature type="transmembrane region" description="Helical" evidence="6">
    <location>
        <begin position="147"/>
        <end position="171"/>
    </location>
</feature>
<dbReference type="GO" id="GO:0022857">
    <property type="term" value="F:transmembrane transporter activity"/>
    <property type="evidence" value="ECO:0007669"/>
    <property type="project" value="InterPro"/>
</dbReference>
<feature type="transmembrane region" description="Helical" evidence="6">
    <location>
        <begin position="422"/>
        <end position="442"/>
    </location>
</feature>
<feature type="transmembrane region" description="Helical" evidence="6">
    <location>
        <begin position="114"/>
        <end position="135"/>
    </location>
</feature>
<proteinExistence type="inferred from homology"/>
<evidence type="ECO:0000313" key="8">
    <source>
        <dbReference type="EMBL" id="GFF51783.1"/>
    </source>
</evidence>
<feature type="transmembrane region" description="Helical" evidence="6">
    <location>
        <begin position="177"/>
        <end position="197"/>
    </location>
</feature>
<dbReference type="InterPro" id="IPR020846">
    <property type="entry name" value="MFS_dom"/>
</dbReference>